<feature type="region of interest" description="Disordered" evidence="1">
    <location>
        <begin position="1"/>
        <end position="25"/>
    </location>
</feature>
<keyword evidence="3" id="KW-1185">Reference proteome</keyword>
<gene>
    <name evidence="2" type="ORF">Hamer_G019835</name>
</gene>
<dbReference type="AlphaFoldDB" id="A0A8J5JRI4"/>
<dbReference type="EMBL" id="JAHLQT010030060">
    <property type="protein sequence ID" value="KAG7161081.1"/>
    <property type="molecule type" value="Genomic_DNA"/>
</dbReference>
<proteinExistence type="predicted"/>
<name>A0A8J5JRI4_HOMAM</name>
<organism evidence="2 3">
    <name type="scientific">Homarus americanus</name>
    <name type="common">American lobster</name>
    <dbReference type="NCBI Taxonomy" id="6706"/>
    <lineage>
        <taxon>Eukaryota</taxon>
        <taxon>Metazoa</taxon>
        <taxon>Ecdysozoa</taxon>
        <taxon>Arthropoda</taxon>
        <taxon>Crustacea</taxon>
        <taxon>Multicrustacea</taxon>
        <taxon>Malacostraca</taxon>
        <taxon>Eumalacostraca</taxon>
        <taxon>Eucarida</taxon>
        <taxon>Decapoda</taxon>
        <taxon>Pleocyemata</taxon>
        <taxon>Astacidea</taxon>
        <taxon>Nephropoidea</taxon>
        <taxon>Nephropidae</taxon>
        <taxon>Homarus</taxon>
    </lineage>
</organism>
<dbReference type="Proteomes" id="UP000747542">
    <property type="component" value="Unassembled WGS sequence"/>
</dbReference>
<evidence type="ECO:0000313" key="2">
    <source>
        <dbReference type="EMBL" id="KAG7161081.1"/>
    </source>
</evidence>
<comment type="caution">
    <text evidence="2">The sequence shown here is derived from an EMBL/GenBank/DDBJ whole genome shotgun (WGS) entry which is preliminary data.</text>
</comment>
<reference evidence="2" key="1">
    <citation type="journal article" date="2021" name="Sci. Adv.">
        <title>The American lobster genome reveals insights on longevity, neural, and immune adaptations.</title>
        <authorList>
            <person name="Polinski J.M."/>
            <person name="Zimin A.V."/>
            <person name="Clark K.F."/>
            <person name="Kohn A.B."/>
            <person name="Sadowski N."/>
            <person name="Timp W."/>
            <person name="Ptitsyn A."/>
            <person name="Khanna P."/>
            <person name="Romanova D.Y."/>
            <person name="Williams P."/>
            <person name="Greenwood S.J."/>
            <person name="Moroz L.L."/>
            <person name="Walt D.R."/>
            <person name="Bodnar A.G."/>
        </authorList>
    </citation>
    <scope>NUCLEOTIDE SEQUENCE</scope>
    <source>
        <strain evidence="2">GMGI-L3</strain>
    </source>
</reference>
<accession>A0A8J5JRI4</accession>
<sequence>MGTILPKPPPPHHHHHHYHHRRYRHRYRETRDSHSFELACTHAAVWFPSAPSGTSDSISASGRRYYSVVVKEIRLAVNHHDKLSPFMTKFYT</sequence>
<evidence type="ECO:0000313" key="3">
    <source>
        <dbReference type="Proteomes" id="UP000747542"/>
    </source>
</evidence>
<evidence type="ECO:0000256" key="1">
    <source>
        <dbReference type="SAM" id="MobiDB-lite"/>
    </source>
</evidence>
<protein>
    <submittedName>
        <fullName evidence="2">Uncharacterized protein</fullName>
    </submittedName>
</protein>
<feature type="compositionally biased region" description="Basic residues" evidence="1">
    <location>
        <begin position="10"/>
        <end position="25"/>
    </location>
</feature>